<dbReference type="EMBL" id="APPC01000017">
    <property type="protein sequence ID" value="ENU92073.1"/>
    <property type="molecule type" value="Genomic_DNA"/>
</dbReference>
<gene>
    <name evidence="2" type="ORF">F971_01960</name>
</gene>
<evidence type="ECO:0000313" key="3">
    <source>
        <dbReference type="Proteomes" id="UP000013049"/>
    </source>
</evidence>
<proteinExistence type="predicted"/>
<reference evidence="2 3" key="1">
    <citation type="submission" date="2013-02" db="EMBL/GenBank/DDBJ databases">
        <title>The Genome Sequence of Acinetobacter sp. NIPH 758.</title>
        <authorList>
            <consortium name="The Broad Institute Genome Sequencing Platform"/>
            <consortium name="The Broad Institute Genome Sequencing Center for Infectious Disease"/>
            <person name="Cerqueira G."/>
            <person name="Feldgarden M."/>
            <person name="Courvalin P."/>
            <person name="Perichon B."/>
            <person name="Grillot-Courvalin C."/>
            <person name="Clermont D."/>
            <person name="Rocha E."/>
            <person name="Yoon E.-J."/>
            <person name="Nemec A."/>
            <person name="Walker B."/>
            <person name="Young S.K."/>
            <person name="Zeng Q."/>
            <person name="Gargeya S."/>
            <person name="Fitzgerald M."/>
            <person name="Haas B."/>
            <person name="Abouelleil A."/>
            <person name="Alvarado L."/>
            <person name="Arachchi H.M."/>
            <person name="Berlin A.M."/>
            <person name="Chapman S.B."/>
            <person name="Dewar J."/>
            <person name="Goldberg J."/>
            <person name="Griggs A."/>
            <person name="Gujja S."/>
            <person name="Hansen M."/>
            <person name="Howarth C."/>
            <person name="Imamovic A."/>
            <person name="Larimer J."/>
            <person name="McCowan C."/>
            <person name="Murphy C."/>
            <person name="Neiman D."/>
            <person name="Pearson M."/>
            <person name="Priest M."/>
            <person name="Roberts A."/>
            <person name="Saif S."/>
            <person name="Shea T."/>
            <person name="Sisk P."/>
            <person name="Sykes S."/>
            <person name="Wortman J."/>
            <person name="Nusbaum C."/>
            <person name="Birren B."/>
        </authorList>
    </citation>
    <scope>NUCLEOTIDE SEQUENCE [LARGE SCALE GENOMIC DNA]</scope>
    <source>
        <strain evidence="2 3">NIPH 758</strain>
    </source>
</reference>
<feature type="region of interest" description="Disordered" evidence="1">
    <location>
        <begin position="1"/>
        <end position="23"/>
    </location>
</feature>
<dbReference type="Proteomes" id="UP000013049">
    <property type="component" value="Unassembled WGS sequence"/>
</dbReference>
<protein>
    <submittedName>
        <fullName evidence="2">Uncharacterized protein</fullName>
    </submittedName>
</protein>
<evidence type="ECO:0000256" key="1">
    <source>
        <dbReference type="SAM" id="MobiDB-lite"/>
    </source>
</evidence>
<organism evidence="2 3">
    <name type="scientific">Acinetobacter vivianii</name>
    <dbReference type="NCBI Taxonomy" id="1776742"/>
    <lineage>
        <taxon>Bacteria</taxon>
        <taxon>Pseudomonadati</taxon>
        <taxon>Pseudomonadota</taxon>
        <taxon>Gammaproteobacteria</taxon>
        <taxon>Moraxellales</taxon>
        <taxon>Moraxellaceae</taxon>
        <taxon>Acinetobacter</taxon>
    </lineage>
</organism>
<evidence type="ECO:0000313" key="2">
    <source>
        <dbReference type="EMBL" id="ENU92073.1"/>
    </source>
</evidence>
<name>N8W5J0_9GAMM</name>
<comment type="caution">
    <text evidence="2">The sequence shown here is derived from an EMBL/GenBank/DDBJ whole genome shotgun (WGS) entry which is preliminary data.</text>
</comment>
<accession>N8W5J0</accession>
<dbReference type="AlphaFoldDB" id="N8W5J0"/>
<dbReference type="RefSeq" id="WP_004771339.1">
    <property type="nucleotide sequence ID" value="NZ_KB849357.1"/>
</dbReference>
<feature type="compositionally biased region" description="Polar residues" evidence="1">
    <location>
        <begin position="10"/>
        <end position="21"/>
    </location>
</feature>
<dbReference type="HOGENOM" id="CLU_2613965_0_0_6"/>
<sequence length="78" mass="8743">MFKVGDKVTSPRNTGHPQIDSNDGIFTIVIDNPHNTMVTLVDKDGEFWNSSTQHLTHATPEEIQLGHRIEQVSTNETN</sequence>
<dbReference type="PATRIC" id="fig|1217712.3.peg.1879"/>